<dbReference type="Gene3D" id="2.40.50.100">
    <property type="match status" value="1"/>
</dbReference>
<dbReference type="InterPro" id="IPR015853">
    <property type="entry name" value="ABC_transpr_FbpC"/>
</dbReference>
<evidence type="ECO:0000256" key="1">
    <source>
        <dbReference type="ARBA" id="ARBA00022448"/>
    </source>
</evidence>
<accession>A0A250IGU5</accession>
<evidence type="ECO:0000313" key="7">
    <source>
        <dbReference type="EMBL" id="ATB30975.1"/>
    </source>
</evidence>
<dbReference type="SMART" id="SM00382">
    <property type="entry name" value="AAA"/>
    <property type="match status" value="1"/>
</dbReference>
<dbReference type="InterPro" id="IPR047641">
    <property type="entry name" value="ABC_transpr_MalK/UgpC-like"/>
</dbReference>
<dbReference type="GO" id="GO:0015408">
    <property type="term" value="F:ABC-type ferric iron transporter activity"/>
    <property type="evidence" value="ECO:0007669"/>
    <property type="project" value="InterPro"/>
</dbReference>
<evidence type="ECO:0000256" key="4">
    <source>
        <dbReference type="ARBA" id="ARBA00022840"/>
    </source>
</evidence>
<dbReference type="Gene3D" id="2.40.50.140">
    <property type="entry name" value="Nucleic acid-binding proteins"/>
    <property type="match status" value="1"/>
</dbReference>
<keyword evidence="8" id="KW-1185">Reference proteome</keyword>
<dbReference type="CDD" id="cd03259">
    <property type="entry name" value="ABC_Carb_Solutes_like"/>
    <property type="match status" value="1"/>
</dbReference>
<name>A0A250IGU5_9BACT</name>
<feature type="domain" description="ABC transporter" evidence="6">
    <location>
        <begin position="5"/>
        <end position="236"/>
    </location>
</feature>
<dbReference type="OrthoDB" id="9809450at2"/>
<dbReference type="InterPro" id="IPR003439">
    <property type="entry name" value="ABC_transporter-like_ATP-bd"/>
</dbReference>
<dbReference type="Pfam" id="PF00005">
    <property type="entry name" value="ABC_tran"/>
    <property type="match status" value="1"/>
</dbReference>
<keyword evidence="3" id="KW-0547">Nucleotide-binding</keyword>
<proteinExistence type="predicted"/>
<reference evidence="7 8" key="1">
    <citation type="submission" date="2017-06" db="EMBL/GenBank/DDBJ databases">
        <authorList>
            <person name="Kim H.J."/>
            <person name="Triplett B.A."/>
        </authorList>
    </citation>
    <scope>NUCLEOTIDE SEQUENCE [LARGE SCALE GENOMIC DNA]</scope>
    <source>
        <strain evidence="7 8">DSM 14713</strain>
    </source>
</reference>
<dbReference type="AlphaFoldDB" id="A0A250IGU5"/>
<dbReference type="EMBL" id="CP022163">
    <property type="protein sequence ID" value="ATB30975.1"/>
    <property type="molecule type" value="Genomic_DNA"/>
</dbReference>
<dbReference type="InterPro" id="IPR008995">
    <property type="entry name" value="Mo/tungstate-bd_C_term_dom"/>
</dbReference>
<dbReference type="Proteomes" id="UP000217289">
    <property type="component" value="Chromosome"/>
</dbReference>
<evidence type="ECO:0000256" key="5">
    <source>
        <dbReference type="ARBA" id="ARBA00023136"/>
    </source>
</evidence>
<dbReference type="InterPro" id="IPR003593">
    <property type="entry name" value="AAA+_ATPase"/>
</dbReference>
<sequence length="372" mass="40579">MRQGIELDGITRVVGGETHLADIHLRLEPGSFQVLLGRTRAGKTSLLRLLAGLDKPTTGRLRVDGTDVTHVDVRRRDVAMVYQQFVNYPSLTVYENIASPLRLAGKLDAKALDKRVRDTAAALRLEPFLQRLPAELSGGQQQRTAMARALAKDASLLLLDEPLANLDYKLREELRTEIRQLFRGRPAVVVYATTEPTEALLLGGQTVVLHEGRVLQSGPTLEVYQRPANEHVGQVFSDPQMNLWDAEVSPEGRARLSPEVDFPLSGHLRGLAPGRYRLGLRAHHLRLVPTSAEDIRVPAHVELEEVSGSETLLHAGHAGLALAAQMEGVHRHASGSPVELFIPPSRLFAFTPGGPLVAAPSFAPQEAAHGPN</sequence>
<dbReference type="RefSeq" id="WP_095979363.1">
    <property type="nucleotide sequence ID" value="NZ_CP022163.1"/>
</dbReference>
<dbReference type="PROSITE" id="PS50893">
    <property type="entry name" value="ABC_TRANSPORTER_2"/>
    <property type="match status" value="1"/>
</dbReference>
<evidence type="ECO:0000256" key="2">
    <source>
        <dbReference type="ARBA" id="ARBA00022475"/>
    </source>
</evidence>
<dbReference type="InterPro" id="IPR012340">
    <property type="entry name" value="NA-bd_OB-fold"/>
</dbReference>
<dbReference type="PANTHER" id="PTHR43875">
    <property type="entry name" value="MALTODEXTRIN IMPORT ATP-BINDING PROTEIN MSMX"/>
    <property type="match status" value="1"/>
</dbReference>
<dbReference type="GO" id="GO:0016887">
    <property type="term" value="F:ATP hydrolysis activity"/>
    <property type="evidence" value="ECO:0007669"/>
    <property type="project" value="InterPro"/>
</dbReference>
<organism evidence="7 8">
    <name type="scientific">Melittangium boletus DSM 14713</name>
    <dbReference type="NCBI Taxonomy" id="1294270"/>
    <lineage>
        <taxon>Bacteria</taxon>
        <taxon>Pseudomonadati</taxon>
        <taxon>Myxococcota</taxon>
        <taxon>Myxococcia</taxon>
        <taxon>Myxococcales</taxon>
        <taxon>Cystobacterineae</taxon>
        <taxon>Archangiaceae</taxon>
        <taxon>Melittangium</taxon>
    </lineage>
</organism>
<dbReference type="Gene3D" id="3.40.50.300">
    <property type="entry name" value="P-loop containing nucleotide triphosphate hydrolases"/>
    <property type="match status" value="1"/>
</dbReference>
<dbReference type="PANTHER" id="PTHR43875:SF1">
    <property type="entry name" value="OSMOPROTECTIVE COMPOUNDS UPTAKE ATP-BINDING PROTEIN GGTA"/>
    <property type="match status" value="1"/>
</dbReference>
<gene>
    <name evidence="7" type="ORF">MEBOL_004437</name>
</gene>
<evidence type="ECO:0000313" key="8">
    <source>
        <dbReference type="Proteomes" id="UP000217289"/>
    </source>
</evidence>
<evidence type="ECO:0000256" key="3">
    <source>
        <dbReference type="ARBA" id="ARBA00022741"/>
    </source>
</evidence>
<dbReference type="GO" id="GO:0005524">
    <property type="term" value="F:ATP binding"/>
    <property type="evidence" value="ECO:0007669"/>
    <property type="project" value="UniProtKB-KW"/>
</dbReference>
<evidence type="ECO:0000259" key="6">
    <source>
        <dbReference type="PROSITE" id="PS50893"/>
    </source>
</evidence>
<dbReference type="KEGG" id="mbd:MEBOL_004437"/>
<keyword evidence="1" id="KW-0813">Transport</keyword>
<keyword evidence="5" id="KW-0472">Membrane</keyword>
<dbReference type="SUPFAM" id="SSF52540">
    <property type="entry name" value="P-loop containing nucleoside triphosphate hydrolases"/>
    <property type="match status" value="1"/>
</dbReference>
<dbReference type="GO" id="GO:0055052">
    <property type="term" value="C:ATP-binding cassette (ABC) transporter complex, substrate-binding subunit-containing"/>
    <property type="evidence" value="ECO:0007669"/>
    <property type="project" value="TreeGrafter"/>
</dbReference>
<keyword evidence="4" id="KW-0067">ATP-binding</keyword>
<dbReference type="InterPro" id="IPR027417">
    <property type="entry name" value="P-loop_NTPase"/>
</dbReference>
<dbReference type="SUPFAM" id="SSF50331">
    <property type="entry name" value="MOP-like"/>
    <property type="match status" value="1"/>
</dbReference>
<protein>
    <submittedName>
        <fullName evidence="7">ABC transporter</fullName>
    </submittedName>
</protein>
<keyword evidence="2" id="KW-1003">Cell membrane</keyword>